<organism evidence="1 2">
    <name type="scientific">Helicobacter pylori GAM120Ai</name>
    <dbReference type="NCBI Taxonomy" id="1159029"/>
    <lineage>
        <taxon>Bacteria</taxon>
        <taxon>Pseudomonadati</taxon>
        <taxon>Campylobacterota</taxon>
        <taxon>Epsilonproteobacteria</taxon>
        <taxon>Campylobacterales</taxon>
        <taxon>Helicobacteraceae</taxon>
        <taxon>Helicobacter</taxon>
    </lineage>
</organism>
<gene>
    <name evidence="1" type="ORF">HMPREF1401_01229</name>
</gene>
<evidence type="ECO:0000313" key="1">
    <source>
        <dbReference type="EMBL" id="EMG94584.1"/>
    </source>
</evidence>
<feature type="non-terminal residue" evidence="1">
    <location>
        <position position="51"/>
    </location>
</feature>
<evidence type="ECO:0000313" key="2">
    <source>
        <dbReference type="Proteomes" id="UP000012012"/>
    </source>
</evidence>
<name>A0AAV3IDS3_HELPX</name>
<proteinExistence type="predicted"/>
<protein>
    <recommendedName>
        <fullName evidence="3">Pantothenate kinase</fullName>
    </recommendedName>
</protein>
<dbReference type="AlphaFoldDB" id="A0AAV3IDS3"/>
<reference evidence="1 2" key="1">
    <citation type="submission" date="2012-11" db="EMBL/GenBank/DDBJ databases">
        <authorList>
            <person name="Weinstock G."/>
            <person name="Sodergren E."/>
            <person name="Lobos E.A."/>
            <person name="Fulton L."/>
            <person name="Fulton R."/>
            <person name="Courtney L."/>
            <person name="Fronick C."/>
            <person name="O'Laughlin M."/>
            <person name="Godfrey J."/>
            <person name="Wilson R.M."/>
            <person name="Miner T."/>
            <person name="Farmer C."/>
            <person name="Delehaunty K."/>
            <person name="Cordes M."/>
            <person name="Minx P."/>
            <person name="Tomlinson C."/>
            <person name="Chen J."/>
            <person name="Wollam A."/>
            <person name="Pepin K.H."/>
            <person name="Bhonagiri V."/>
            <person name="Zhang X."/>
            <person name="Suruliraj S."/>
            <person name="Antonio M."/>
            <person name="Secka O."/>
            <person name="Thomas J."/>
            <person name="Warren W."/>
            <person name="Mitreva M."/>
            <person name="Mardis E.R."/>
            <person name="Wilson R.K."/>
        </authorList>
    </citation>
    <scope>NUCLEOTIDE SEQUENCE [LARGE SCALE GENOMIC DNA]</scope>
    <source>
        <strain evidence="1 2">GAM120Ai</strain>
    </source>
</reference>
<dbReference type="Proteomes" id="UP000012012">
    <property type="component" value="Unassembled WGS sequence"/>
</dbReference>
<dbReference type="EMBL" id="APDF01000057">
    <property type="protein sequence ID" value="EMG94584.1"/>
    <property type="molecule type" value="Genomic_DNA"/>
</dbReference>
<sequence length="51" mass="5402">MKGFVMSGLKAFSCVVVSCGAMANVAIAGPKIEARGQLGREIGDRVEDYIR</sequence>
<evidence type="ECO:0008006" key="3">
    <source>
        <dbReference type="Google" id="ProtNLM"/>
    </source>
</evidence>
<accession>A0AAV3IDS3</accession>
<comment type="caution">
    <text evidence="1">The sequence shown here is derived from an EMBL/GenBank/DDBJ whole genome shotgun (WGS) entry which is preliminary data.</text>
</comment>